<reference evidence="4" key="2">
    <citation type="submission" date="2023-01" db="EMBL/GenBank/DDBJ databases">
        <authorList>
            <person name="Sun Q."/>
            <person name="Evtushenko L."/>
        </authorList>
    </citation>
    <scope>NUCLEOTIDE SEQUENCE</scope>
    <source>
        <strain evidence="4">VKM B-2484</strain>
    </source>
</reference>
<reference evidence="4" key="1">
    <citation type="journal article" date="2014" name="Int. J. Syst. Evol. Microbiol.">
        <title>Complete genome sequence of Corynebacterium casei LMG S-19264T (=DSM 44701T), isolated from a smear-ripened cheese.</title>
        <authorList>
            <consortium name="US DOE Joint Genome Institute (JGI-PGF)"/>
            <person name="Walter F."/>
            <person name="Albersmeier A."/>
            <person name="Kalinowski J."/>
            <person name="Ruckert C."/>
        </authorList>
    </citation>
    <scope>NUCLEOTIDE SEQUENCE</scope>
    <source>
        <strain evidence="4">VKM B-2484</strain>
    </source>
</reference>
<dbReference type="Gene3D" id="2.40.128.600">
    <property type="match status" value="1"/>
</dbReference>
<dbReference type="InterPro" id="IPR050491">
    <property type="entry name" value="AmpC-like"/>
</dbReference>
<dbReference type="Pfam" id="PF11954">
    <property type="entry name" value="DUF3471"/>
    <property type="match status" value="1"/>
</dbReference>
<gene>
    <name evidence="4" type="ORF">GCM10017643_09730</name>
</gene>
<evidence type="ECO:0000259" key="3">
    <source>
        <dbReference type="Pfam" id="PF11954"/>
    </source>
</evidence>
<evidence type="ECO:0000256" key="1">
    <source>
        <dbReference type="SAM" id="SignalP"/>
    </source>
</evidence>
<proteinExistence type="predicted"/>
<dbReference type="InterPro" id="IPR021860">
    <property type="entry name" value="Peptidase_S12_Pab87-rel_C"/>
</dbReference>
<dbReference type="InterPro" id="IPR012338">
    <property type="entry name" value="Beta-lactam/transpept-like"/>
</dbReference>
<dbReference type="SUPFAM" id="SSF56601">
    <property type="entry name" value="beta-lactamase/transpeptidase-like"/>
    <property type="match status" value="1"/>
</dbReference>
<dbReference type="InterPro" id="IPR001466">
    <property type="entry name" value="Beta-lactam-related"/>
</dbReference>
<feature type="chain" id="PRO_5040894576" description="Serine hydrolase" evidence="1">
    <location>
        <begin position="23"/>
        <end position="519"/>
    </location>
</feature>
<dbReference type="PANTHER" id="PTHR46825">
    <property type="entry name" value="D-ALANYL-D-ALANINE-CARBOXYPEPTIDASE/ENDOPEPTIDASE AMPH"/>
    <property type="match status" value="1"/>
</dbReference>
<dbReference type="PANTHER" id="PTHR46825:SF15">
    <property type="entry name" value="BETA-LACTAMASE-RELATED DOMAIN-CONTAINING PROTEIN"/>
    <property type="match status" value="1"/>
</dbReference>
<evidence type="ECO:0000313" key="5">
    <source>
        <dbReference type="Proteomes" id="UP001143370"/>
    </source>
</evidence>
<dbReference type="Proteomes" id="UP001143370">
    <property type="component" value="Unassembled WGS sequence"/>
</dbReference>
<feature type="domain" description="Beta-lactamase-related" evidence="2">
    <location>
        <begin position="49"/>
        <end position="386"/>
    </location>
</feature>
<evidence type="ECO:0000313" key="4">
    <source>
        <dbReference type="EMBL" id="GLK70858.1"/>
    </source>
</evidence>
<feature type="domain" description="Peptidase S12 Pab87-related C-terminal" evidence="3">
    <location>
        <begin position="419"/>
        <end position="499"/>
    </location>
</feature>
<dbReference type="EMBL" id="BSFJ01000005">
    <property type="protein sequence ID" value="GLK70858.1"/>
    <property type="molecule type" value="Genomic_DNA"/>
</dbReference>
<sequence length="519" mass="54890">MKTRSVVAVGSALMFAAVPASAEDLPPPPYISAVAIPDGRIDAAVTQLDGLADALMKKTGIPGMAVAVVKDGKTVYAKGFGIRQVGAPGKVDADTVFQLASLSKAVAGTVVAHEVGARTVSWETPVIQHLPWFRLKDQWVSEHATIADLMSHRSGLPDHGGDILEDIGFDRRAVLERLRLLPLEPFRISYAYTNFGFTAGAEAVAVAAGKDWATLSEDVLYTPLGMTSTSSRFADFDKRANKAVNHVRVNGSFVHKYQREPDAQSPAGGVSSSVNDMARWMAMVLQDGTYDGKPVIDPDALLPAVSAEMISSPSPAVAARPGFYGYGFNVSINPAGRVQLSHSGAFSSGAATAFTMLPSAGVGIMVLTNAWPLGVPEALAAEFTDLVQFGTIERDWLAAYGPRLIAVNRPLGSLVGKERPSNPAPAARLSDYVGTYHSDYYGNLDIVRSGEGLAVRLGPAAKQYALAHWDGDAFTFEPSSENATDGSISLATFSKQGTGIGAITIEYLDENGLGTFARK</sequence>
<protein>
    <recommendedName>
        <fullName evidence="6">Serine hydrolase</fullName>
    </recommendedName>
</protein>
<evidence type="ECO:0008006" key="6">
    <source>
        <dbReference type="Google" id="ProtNLM"/>
    </source>
</evidence>
<dbReference type="Pfam" id="PF00144">
    <property type="entry name" value="Beta-lactamase"/>
    <property type="match status" value="1"/>
</dbReference>
<feature type="signal peptide" evidence="1">
    <location>
        <begin position="1"/>
        <end position="22"/>
    </location>
</feature>
<dbReference type="AlphaFoldDB" id="A0A9W6MY84"/>
<name>A0A9W6MY84_9HYPH</name>
<keyword evidence="5" id="KW-1185">Reference proteome</keyword>
<accession>A0A9W6MY84</accession>
<comment type="caution">
    <text evidence="4">The sequence shown here is derived from an EMBL/GenBank/DDBJ whole genome shotgun (WGS) entry which is preliminary data.</text>
</comment>
<keyword evidence="1" id="KW-0732">Signal</keyword>
<evidence type="ECO:0000259" key="2">
    <source>
        <dbReference type="Pfam" id="PF00144"/>
    </source>
</evidence>
<dbReference type="Gene3D" id="3.40.710.10">
    <property type="entry name" value="DD-peptidase/beta-lactamase superfamily"/>
    <property type="match status" value="1"/>
</dbReference>
<organism evidence="4 5">
    <name type="scientific">Ancylobacter dichloromethanicus</name>
    <dbReference type="NCBI Taxonomy" id="518825"/>
    <lineage>
        <taxon>Bacteria</taxon>
        <taxon>Pseudomonadati</taxon>
        <taxon>Pseudomonadota</taxon>
        <taxon>Alphaproteobacteria</taxon>
        <taxon>Hyphomicrobiales</taxon>
        <taxon>Xanthobacteraceae</taxon>
        <taxon>Ancylobacter</taxon>
    </lineage>
</organism>